<feature type="chain" id="PRO_5042179579" description="Secreted protein" evidence="1">
    <location>
        <begin position="28"/>
        <end position="106"/>
    </location>
</feature>
<organism evidence="2 3">
    <name type="scientific">Lactarius akahatsu</name>
    <dbReference type="NCBI Taxonomy" id="416441"/>
    <lineage>
        <taxon>Eukaryota</taxon>
        <taxon>Fungi</taxon>
        <taxon>Dikarya</taxon>
        <taxon>Basidiomycota</taxon>
        <taxon>Agaricomycotina</taxon>
        <taxon>Agaricomycetes</taxon>
        <taxon>Russulales</taxon>
        <taxon>Russulaceae</taxon>
        <taxon>Lactarius</taxon>
    </lineage>
</organism>
<dbReference type="EMBL" id="JAKELL010000205">
    <property type="protein sequence ID" value="KAH8978774.1"/>
    <property type="molecule type" value="Genomic_DNA"/>
</dbReference>
<evidence type="ECO:0000313" key="3">
    <source>
        <dbReference type="Proteomes" id="UP001201163"/>
    </source>
</evidence>
<evidence type="ECO:0008006" key="4">
    <source>
        <dbReference type="Google" id="ProtNLM"/>
    </source>
</evidence>
<reference evidence="2" key="1">
    <citation type="submission" date="2022-01" db="EMBL/GenBank/DDBJ databases">
        <title>Comparative genomics reveals a dynamic genome evolution in the ectomycorrhizal milk-cap (Lactarius) mushrooms.</title>
        <authorList>
            <consortium name="DOE Joint Genome Institute"/>
            <person name="Lebreton A."/>
            <person name="Tang N."/>
            <person name="Kuo A."/>
            <person name="LaButti K."/>
            <person name="Drula E."/>
            <person name="Barry K."/>
            <person name="Clum A."/>
            <person name="Lipzen A."/>
            <person name="Mousain D."/>
            <person name="Ng V."/>
            <person name="Wang R."/>
            <person name="Wang X."/>
            <person name="Dai Y."/>
            <person name="Henrissat B."/>
            <person name="Grigoriev I.V."/>
            <person name="Guerin-Laguette A."/>
            <person name="Yu F."/>
            <person name="Martin F.M."/>
        </authorList>
    </citation>
    <scope>NUCLEOTIDE SEQUENCE</scope>
    <source>
        <strain evidence="2">QP</strain>
    </source>
</reference>
<name>A0AAD4Q2L6_9AGAM</name>
<keyword evidence="1" id="KW-0732">Signal</keyword>
<feature type="signal peptide" evidence="1">
    <location>
        <begin position="1"/>
        <end position="27"/>
    </location>
</feature>
<keyword evidence="3" id="KW-1185">Reference proteome</keyword>
<dbReference type="AlphaFoldDB" id="A0AAD4Q2L6"/>
<accession>A0AAD4Q2L6</accession>
<comment type="caution">
    <text evidence="2">The sequence shown here is derived from an EMBL/GenBank/DDBJ whole genome shotgun (WGS) entry which is preliminary data.</text>
</comment>
<evidence type="ECO:0000313" key="2">
    <source>
        <dbReference type="EMBL" id="KAH8978774.1"/>
    </source>
</evidence>
<proteinExistence type="predicted"/>
<dbReference type="Proteomes" id="UP001201163">
    <property type="component" value="Unassembled WGS sequence"/>
</dbReference>
<sequence>MAIPLSSLRSLLVALLHKFALLSLVVSSAPTSCGKSKSVRTPGVWPWRWYVVQRTISCACAPPRCWLESQCKRQCRVDSLLGLVIKAAAAAVYPHRRMTGRGANSS</sequence>
<gene>
    <name evidence="2" type="ORF">EDB92DRAFT_1907798</name>
</gene>
<protein>
    <recommendedName>
        <fullName evidence="4">Secreted protein</fullName>
    </recommendedName>
</protein>
<evidence type="ECO:0000256" key="1">
    <source>
        <dbReference type="SAM" id="SignalP"/>
    </source>
</evidence>